<dbReference type="HOGENOM" id="CLU_1819715_0_0_1"/>
<evidence type="ECO:0000313" key="2">
    <source>
        <dbReference type="EMBL" id="EAR91189.1"/>
    </source>
</evidence>
<accession>Q230V0</accession>
<reference evidence="3" key="1">
    <citation type="journal article" date="2006" name="PLoS Biol.">
        <title>Macronuclear genome sequence of the ciliate Tetrahymena thermophila, a model eukaryote.</title>
        <authorList>
            <person name="Eisen J.A."/>
            <person name="Coyne R.S."/>
            <person name="Wu M."/>
            <person name="Wu D."/>
            <person name="Thiagarajan M."/>
            <person name="Wortman J.R."/>
            <person name="Badger J.H."/>
            <person name="Ren Q."/>
            <person name="Amedeo P."/>
            <person name="Jones K.M."/>
            <person name="Tallon L.J."/>
            <person name="Delcher A.L."/>
            <person name="Salzberg S.L."/>
            <person name="Silva J.C."/>
            <person name="Haas B.J."/>
            <person name="Majoros W.H."/>
            <person name="Farzad M."/>
            <person name="Carlton J.M."/>
            <person name="Smith R.K. Jr."/>
            <person name="Garg J."/>
            <person name="Pearlman R.E."/>
            <person name="Karrer K.M."/>
            <person name="Sun L."/>
            <person name="Manning G."/>
            <person name="Elde N.C."/>
            <person name="Turkewitz A.P."/>
            <person name="Asai D.J."/>
            <person name="Wilkes D.E."/>
            <person name="Wang Y."/>
            <person name="Cai H."/>
            <person name="Collins K."/>
            <person name="Stewart B.A."/>
            <person name="Lee S.R."/>
            <person name="Wilamowska K."/>
            <person name="Weinberg Z."/>
            <person name="Ruzzo W.L."/>
            <person name="Wloga D."/>
            <person name="Gaertig J."/>
            <person name="Frankel J."/>
            <person name="Tsao C.-C."/>
            <person name="Gorovsky M.A."/>
            <person name="Keeling P.J."/>
            <person name="Waller R.F."/>
            <person name="Patron N.J."/>
            <person name="Cherry J.M."/>
            <person name="Stover N.A."/>
            <person name="Krieger C.J."/>
            <person name="del Toro C."/>
            <person name="Ryder H.F."/>
            <person name="Williamson S.C."/>
            <person name="Barbeau R.A."/>
            <person name="Hamilton E.P."/>
            <person name="Orias E."/>
        </authorList>
    </citation>
    <scope>NUCLEOTIDE SEQUENCE [LARGE SCALE GENOMIC DNA]</scope>
    <source>
        <strain evidence="3">SB210</strain>
    </source>
</reference>
<keyword evidence="1" id="KW-1133">Transmembrane helix</keyword>
<dbReference type="KEGG" id="tet:TTHERM_00434090"/>
<name>Q230V0_TETTS</name>
<dbReference type="AlphaFoldDB" id="Q230V0"/>
<organism evidence="2 3">
    <name type="scientific">Tetrahymena thermophila (strain SB210)</name>
    <dbReference type="NCBI Taxonomy" id="312017"/>
    <lineage>
        <taxon>Eukaryota</taxon>
        <taxon>Sar</taxon>
        <taxon>Alveolata</taxon>
        <taxon>Ciliophora</taxon>
        <taxon>Intramacronucleata</taxon>
        <taxon>Oligohymenophorea</taxon>
        <taxon>Hymenostomatida</taxon>
        <taxon>Tetrahymenina</taxon>
        <taxon>Tetrahymenidae</taxon>
        <taxon>Tetrahymena</taxon>
    </lineage>
</organism>
<dbReference type="Proteomes" id="UP000009168">
    <property type="component" value="Unassembled WGS sequence"/>
</dbReference>
<protein>
    <submittedName>
        <fullName evidence="2">Transmembrane protein, putative</fullName>
    </submittedName>
</protein>
<dbReference type="OMA" id="WINCALP"/>
<proteinExistence type="predicted"/>
<gene>
    <name evidence="2" type="ORF">TTHERM_00434090</name>
</gene>
<sequence length="142" mass="15923">MTSKTIILIAIISTLALSSLLLLNKKSSLKSDQPTIYDWQSCLQNTVLSTCDQDDDPLDVDECNAAATTTSSCNSESSPTASQSCTHWWYFYETSLASEALPDSFYECASDCLNFAQQNNFYYQKFFSPMWINCALPTHHNN</sequence>
<keyword evidence="1" id="KW-0472">Membrane</keyword>
<dbReference type="InParanoid" id="Q230V0"/>
<dbReference type="GeneID" id="7843593"/>
<keyword evidence="3" id="KW-1185">Reference proteome</keyword>
<evidence type="ECO:0000313" key="3">
    <source>
        <dbReference type="Proteomes" id="UP000009168"/>
    </source>
</evidence>
<dbReference type="EMBL" id="GG662532">
    <property type="protein sequence ID" value="EAR91189.1"/>
    <property type="molecule type" value="Genomic_DNA"/>
</dbReference>
<dbReference type="RefSeq" id="XP_001011434.1">
    <property type="nucleotide sequence ID" value="XM_001011434.3"/>
</dbReference>
<dbReference type="eggNOG" id="ENOG502R2YT">
    <property type="taxonomic scope" value="Eukaryota"/>
</dbReference>
<keyword evidence="1 2" id="KW-0812">Transmembrane</keyword>
<evidence type="ECO:0000256" key="1">
    <source>
        <dbReference type="SAM" id="Phobius"/>
    </source>
</evidence>
<feature type="transmembrane region" description="Helical" evidence="1">
    <location>
        <begin position="6"/>
        <end position="23"/>
    </location>
</feature>